<dbReference type="GO" id="GO:0005737">
    <property type="term" value="C:cytoplasm"/>
    <property type="evidence" value="ECO:0007669"/>
    <property type="project" value="UniProtKB-SubCell"/>
</dbReference>
<dbReference type="AlphaFoldDB" id="A0A9P4WCU1"/>
<dbReference type="PANTHER" id="PTHR14344:SF3">
    <property type="entry name" value="WD REPEAT-CONTAINING PROTEIN 6"/>
    <property type="match status" value="1"/>
</dbReference>
<dbReference type="InterPro" id="IPR019775">
    <property type="entry name" value="WD40_repeat_CS"/>
</dbReference>
<keyword evidence="3 7" id="KW-0853">WD repeat</keyword>
<organism evidence="8 9">
    <name type="scientific">Curvularia kusanoi</name>
    <name type="common">Cochliobolus kusanoi</name>
    <dbReference type="NCBI Taxonomy" id="90978"/>
    <lineage>
        <taxon>Eukaryota</taxon>
        <taxon>Fungi</taxon>
        <taxon>Dikarya</taxon>
        <taxon>Ascomycota</taxon>
        <taxon>Pezizomycotina</taxon>
        <taxon>Dothideomycetes</taxon>
        <taxon>Pleosporomycetidae</taxon>
        <taxon>Pleosporales</taxon>
        <taxon>Pleosporineae</taxon>
        <taxon>Pleosporaceae</taxon>
        <taxon>Curvularia</taxon>
    </lineage>
</organism>
<keyword evidence="2" id="KW-0963">Cytoplasm</keyword>
<reference evidence="8" key="1">
    <citation type="submission" date="2019-04" db="EMBL/GenBank/DDBJ databases">
        <title>Sequencing of skin fungus with MAO and IRED activity.</title>
        <authorList>
            <person name="Marsaioli A.J."/>
            <person name="Bonatto J.M.C."/>
            <person name="Reis Junior O."/>
        </authorList>
    </citation>
    <scope>NUCLEOTIDE SEQUENCE</scope>
    <source>
        <strain evidence="8">30M1</strain>
    </source>
</reference>
<sequence length="1141" mass="123830">MLHHESIRVPVTALASCGALLVAAEGPFLKFYHAKTAHFIASRRVFKAQAVHGICVYAEKPDKVTQLVVWGGRLARAIHIDAPADDQEREGLSLSLSNVVKAPDWILDLAPCKSSSDHGDVPDRAICAAVTAHNALLELTVQCKSGTVPDLELTELTTSSRSILYSAHLLWNDSNCILVAAGTAFGEIMYWSWNKTPKGGATSTIHRVFLGHEGSIFDVRISNEIHRDCYGTLKRVIASCSDDRTIRLWDVSDVDVSVSQDEAVEEAQRTRHTGFSVAATETPSENLNCLAIGWGHTSRVWKVRFLHPSPDDGSLTLLSAGEDATSRSWRLSAGGGKTGALPYVLQETNCAAYHNGKNMWATTPYSEAPGAVRIVCGAADSKLTTYALSVASQDSLNRALASAEYSVEDLLHMAQPSTLVQSPSQLSKSSKKTDSLRSYCFLSSRTFLLVTNSGKVLLESFSSDICSSPQSPLTDAIIVDQVECLSNYSICCSVPELGAAFVAGAKGDVYLYSEHSASLRIIHRACGKVVSLFASYMVSAGRKQLVLLVTLVGQKQAELLFIDVDKTLLSESLSLVCVPVPDVSAGGMVTSMSLVETQLEKFVLILGFRRGSIGLYTISLETPDYQVSLSRIVEKVHGDETVTAIKQQISPEQASAGYLYSVGRDGCLAVHLLDYAENTVELVHNLALPIGPNIEDIYFQDDRLLVHGFSSKRWVLYDVTTEEEIMGIETGGAHRSWAFQPHSTPDYTFGGTLLWTRTSSLHVCSQKGASHKVLRSGGHGREIKAVATHLPVSRSQEPDGNSTLIATGAEDTDIRIFQYSGKELTCRATLRKHTTGIQHLQWSDNGEYLFSSAGSEEFYVWRVRTLQAVVDIGVVCEYVYTPESEFSDLRIMSFDVNRSGNVYTIAMVFSDSSIKMYRYDTTAHSWQPSAKGVYFTSCLTQCTFISTEMLLTAGTDGHAVVWPYSTCGTSEVLKWRDPKKLHQNASKTMASHATGHGTTLIVSGGDDGALAFLVTQSKTASFSSRSTGSYVLAPVLVSRAHGSAVTACAVISIGCEIYVLTSGNDEWIRLWGVQLNEEKETGTESLLTITRLSKMKTSVADVSSMAVVSTSTDTARVLLCGVGMEVIRLDLSKAKGQSVDT</sequence>
<accession>A0A9P4WCU1</accession>
<evidence type="ECO:0000256" key="6">
    <source>
        <dbReference type="ARBA" id="ARBA00038255"/>
    </source>
</evidence>
<evidence type="ECO:0000256" key="5">
    <source>
        <dbReference type="ARBA" id="ARBA00022737"/>
    </source>
</evidence>
<comment type="similarity">
    <text evidence="6">Belongs to the WD repeat WDR6 family.</text>
</comment>
<feature type="repeat" description="WD" evidence="7">
    <location>
        <begin position="209"/>
        <end position="259"/>
    </location>
</feature>
<dbReference type="SUPFAM" id="SSF50978">
    <property type="entry name" value="WD40 repeat-like"/>
    <property type="match status" value="3"/>
</dbReference>
<dbReference type="SMART" id="SM00320">
    <property type="entry name" value="WD40"/>
    <property type="match status" value="6"/>
</dbReference>
<dbReference type="OrthoDB" id="5594999at2759"/>
<dbReference type="Gene3D" id="2.130.10.10">
    <property type="entry name" value="YVTN repeat-like/Quinoprotein amine dehydrogenase"/>
    <property type="match status" value="4"/>
</dbReference>
<evidence type="ECO:0000256" key="2">
    <source>
        <dbReference type="ARBA" id="ARBA00022490"/>
    </source>
</evidence>
<keyword evidence="9" id="KW-1185">Reference proteome</keyword>
<dbReference type="PROSITE" id="PS50082">
    <property type="entry name" value="WD_REPEATS_2"/>
    <property type="match status" value="2"/>
</dbReference>
<keyword evidence="5" id="KW-0677">Repeat</keyword>
<dbReference type="InterPro" id="IPR051973">
    <property type="entry name" value="tRNA_Anticodon_Mtase-Reg"/>
</dbReference>
<gene>
    <name evidence="8" type="ORF">E8E13_003324</name>
</gene>
<evidence type="ECO:0000256" key="4">
    <source>
        <dbReference type="ARBA" id="ARBA00022694"/>
    </source>
</evidence>
<keyword evidence="4" id="KW-0819">tRNA processing</keyword>
<comment type="caution">
    <text evidence="8">The sequence shown here is derived from an EMBL/GenBank/DDBJ whole genome shotgun (WGS) entry which is preliminary data.</text>
</comment>
<evidence type="ECO:0000313" key="8">
    <source>
        <dbReference type="EMBL" id="KAF3004086.1"/>
    </source>
</evidence>
<evidence type="ECO:0000256" key="3">
    <source>
        <dbReference type="ARBA" id="ARBA00022574"/>
    </source>
</evidence>
<dbReference type="InterPro" id="IPR015943">
    <property type="entry name" value="WD40/YVTN_repeat-like_dom_sf"/>
</dbReference>
<name>A0A9P4WCU1_CURKU</name>
<dbReference type="InterPro" id="IPR036322">
    <property type="entry name" value="WD40_repeat_dom_sf"/>
</dbReference>
<dbReference type="GO" id="GO:0030488">
    <property type="term" value="P:tRNA methylation"/>
    <property type="evidence" value="ECO:0007669"/>
    <property type="project" value="TreeGrafter"/>
</dbReference>
<evidence type="ECO:0000256" key="1">
    <source>
        <dbReference type="ARBA" id="ARBA00004496"/>
    </source>
</evidence>
<dbReference type="PROSITE" id="PS00678">
    <property type="entry name" value="WD_REPEATS_1"/>
    <property type="match status" value="1"/>
</dbReference>
<feature type="repeat" description="WD" evidence="7">
    <location>
        <begin position="830"/>
        <end position="871"/>
    </location>
</feature>
<protein>
    <submittedName>
        <fullName evidence="8">Uncharacterized protein</fullName>
    </submittedName>
</protein>
<evidence type="ECO:0000256" key="7">
    <source>
        <dbReference type="PROSITE-ProRule" id="PRU00221"/>
    </source>
</evidence>
<evidence type="ECO:0000313" key="9">
    <source>
        <dbReference type="Proteomes" id="UP000801428"/>
    </source>
</evidence>
<dbReference type="PANTHER" id="PTHR14344">
    <property type="entry name" value="WD REPEAT PROTEIN"/>
    <property type="match status" value="1"/>
</dbReference>
<dbReference type="EMBL" id="SWKU01000008">
    <property type="protein sequence ID" value="KAF3004086.1"/>
    <property type="molecule type" value="Genomic_DNA"/>
</dbReference>
<comment type="subcellular location">
    <subcellularLocation>
        <location evidence="1">Cytoplasm</location>
    </subcellularLocation>
</comment>
<proteinExistence type="inferred from homology"/>
<dbReference type="Pfam" id="PF00400">
    <property type="entry name" value="WD40"/>
    <property type="match status" value="2"/>
</dbReference>
<dbReference type="InterPro" id="IPR001680">
    <property type="entry name" value="WD40_rpt"/>
</dbReference>
<dbReference type="Proteomes" id="UP000801428">
    <property type="component" value="Unassembled WGS sequence"/>
</dbReference>